<protein>
    <recommendedName>
        <fullName evidence="3">PET hydrolase/cutinase-like domain-containing protein</fullName>
    </recommendedName>
</protein>
<evidence type="ECO:0000259" key="3">
    <source>
        <dbReference type="Pfam" id="PF12740"/>
    </source>
</evidence>
<proteinExistence type="predicted"/>
<name>A0A2A5WA81_9GAMM</name>
<dbReference type="Proteomes" id="UP000219329">
    <property type="component" value="Unassembled WGS sequence"/>
</dbReference>
<dbReference type="EMBL" id="NTJZ01000009">
    <property type="protein sequence ID" value="PDH33332.1"/>
    <property type="molecule type" value="Genomic_DNA"/>
</dbReference>
<dbReference type="PANTHER" id="PTHR22946">
    <property type="entry name" value="DIENELACTONE HYDROLASE DOMAIN-CONTAINING PROTEIN-RELATED"/>
    <property type="match status" value="1"/>
</dbReference>
<sequence>MNLLKIKSLTTTFTGVALLAGSLLFPIAIAQDNSDGRYRPEGRTFARNAANFFDDRLYEARTYVTGTDVAEFASATIFYPLTLSFDRPNGAVVMAPGYQGTPEVYDWWGPMLASVGVITMIIETNTTTDNLEQRKNALIAGVELIKSENSNSASPINNKLDVGQIGIMGHSLGGGASLRAAEELGSDIKAVVPLTPYCCELGQSFEGDLAGVSVPTLIVTSAEDAIAPPETHGRLLFDAINSSTSKVYLEFAAGDHMLPSNQGSDLGTLGTYVYAFLKSNFTGDEKYADFIAGDGEDQFSSYETN</sequence>
<dbReference type="GO" id="GO:0052689">
    <property type="term" value="F:carboxylic ester hydrolase activity"/>
    <property type="evidence" value="ECO:0007669"/>
    <property type="project" value="UniProtKB-ARBA"/>
</dbReference>
<feature type="chain" id="PRO_5012743496" description="PET hydrolase/cutinase-like domain-containing protein" evidence="2">
    <location>
        <begin position="31"/>
        <end position="305"/>
    </location>
</feature>
<keyword evidence="2" id="KW-0732">Signal</keyword>
<reference evidence="4 5" key="1">
    <citation type="submission" date="2017-08" db="EMBL/GenBank/DDBJ databases">
        <title>Fine stratification of microbial communities through a metagenomic profile of the photic zone.</title>
        <authorList>
            <person name="Haro-Moreno J.M."/>
            <person name="Lopez-Perez M."/>
            <person name="De La Torre J."/>
            <person name="Picazo A."/>
            <person name="Camacho A."/>
            <person name="Rodriguez-Valera F."/>
        </authorList>
    </citation>
    <scope>NUCLEOTIDE SEQUENCE [LARGE SCALE GENOMIC DNA]</scope>
    <source>
        <strain evidence="4">MED-G28</strain>
    </source>
</reference>
<comment type="caution">
    <text evidence="4">The sequence shown here is derived from an EMBL/GenBank/DDBJ whole genome shotgun (WGS) entry which is preliminary data.</text>
</comment>
<feature type="signal peptide" evidence="2">
    <location>
        <begin position="1"/>
        <end position="30"/>
    </location>
</feature>
<dbReference type="InterPro" id="IPR029058">
    <property type="entry name" value="AB_hydrolase_fold"/>
</dbReference>
<dbReference type="AlphaFoldDB" id="A0A2A5WA81"/>
<dbReference type="InterPro" id="IPR050261">
    <property type="entry name" value="FrsA_esterase"/>
</dbReference>
<gene>
    <name evidence="4" type="ORF">CNF02_09080</name>
</gene>
<dbReference type="InterPro" id="IPR041127">
    <property type="entry name" value="PET_hydrolase/cutinase-like"/>
</dbReference>
<organism evidence="4 5">
    <name type="scientific">OM182 bacterium MED-G28</name>
    <dbReference type="NCBI Taxonomy" id="1986256"/>
    <lineage>
        <taxon>Bacteria</taxon>
        <taxon>Pseudomonadati</taxon>
        <taxon>Pseudomonadota</taxon>
        <taxon>Gammaproteobacteria</taxon>
        <taxon>OMG group</taxon>
        <taxon>OM182 clade</taxon>
    </lineage>
</organism>
<evidence type="ECO:0000256" key="2">
    <source>
        <dbReference type="SAM" id="SignalP"/>
    </source>
</evidence>
<dbReference type="PANTHER" id="PTHR22946:SF9">
    <property type="entry name" value="POLYKETIDE TRANSFERASE AF380"/>
    <property type="match status" value="1"/>
</dbReference>
<accession>A0A2A5WA81</accession>
<feature type="domain" description="PET hydrolase/cutinase-like" evidence="3">
    <location>
        <begin position="69"/>
        <end position="300"/>
    </location>
</feature>
<dbReference type="Gene3D" id="3.40.50.1820">
    <property type="entry name" value="alpha/beta hydrolase"/>
    <property type="match status" value="1"/>
</dbReference>
<keyword evidence="1" id="KW-0378">Hydrolase</keyword>
<dbReference type="Pfam" id="PF12740">
    <property type="entry name" value="PETase"/>
    <property type="match status" value="1"/>
</dbReference>
<evidence type="ECO:0000256" key="1">
    <source>
        <dbReference type="ARBA" id="ARBA00022801"/>
    </source>
</evidence>
<dbReference type="SUPFAM" id="SSF53474">
    <property type="entry name" value="alpha/beta-Hydrolases"/>
    <property type="match status" value="1"/>
</dbReference>
<evidence type="ECO:0000313" key="4">
    <source>
        <dbReference type="EMBL" id="PDH33332.1"/>
    </source>
</evidence>
<evidence type="ECO:0000313" key="5">
    <source>
        <dbReference type="Proteomes" id="UP000219329"/>
    </source>
</evidence>